<name>A0ABU4NU30_9ACTN</name>
<evidence type="ECO:0000256" key="2">
    <source>
        <dbReference type="ARBA" id="ARBA00007825"/>
    </source>
</evidence>
<organism evidence="9 10">
    <name type="scientific">Streptomyces europaeiscabiei</name>
    <dbReference type="NCBI Taxonomy" id="146819"/>
    <lineage>
        <taxon>Bacteria</taxon>
        <taxon>Bacillati</taxon>
        <taxon>Actinomycetota</taxon>
        <taxon>Actinomycetes</taxon>
        <taxon>Kitasatosporales</taxon>
        <taxon>Streptomycetaceae</taxon>
        <taxon>Streptomyces</taxon>
    </lineage>
</organism>
<evidence type="ECO:0000256" key="5">
    <source>
        <dbReference type="ARBA" id="ARBA00023002"/>
    </source>
</evidence>
<keyword evidence="10" id="KW-1185">Reference proteome</keyword>
<keyword evidence="5" id="KW-0560">Oxidoreductase</keyword>
<sequence>MTTEFTTRITEAVVDSLDGTADPRLRELLAALTRHLHAFVREAEPTTAEWEQAIAFLTATGRACTDTRQEFVLLSDVLGVSMLVETINSDGRCGQDGRGGHGGSGGRGGRDERDDERDEGAEGDESDVRGGVTESTVLGPFHMTESPVRELGADIDLVGGGEPCVISGRVLSKDGTPLPGAVLDVWQANPEGYYDVQQPDVQPPGNGRGLFTADAEGRFWFRTCVPSPYPIPTDGPVGDLLRATARHPYRPAHIHFIVSAEGHTPVTTHIFVAGSDHLDSDAVFAVKESLVQDFTETDDPSRARRFGIGNPFRHAHFDLVLDAPDTAGALDPERA</sequence>
<dbReference type="Gene3D" id="2.60.130.10">
    <property type="entry name" value="Aromatic compound dioxygenase"/>
    <property type="match status" value="1"/>
</dbReference>
<dbReference type="PANTHER" id="PTHR33711:SF7">
    <property type="entry name" value="INTRADIOL RING-CLEAVAGE DIOXYGENASES DOMAIN-CONTAINING PROTEIN-RELATED"/>
    <property type="match status" value="1"/>
</dbReference>
<feature type="region of interest" description="Disordered" evidence="7">
    <location>
        <begin position="89"/>
        <end position="134"/>
    </location>
</feature>
<comment type="cofactor">
    <cofactor evidence="1">
        <name>Fe(3+)</name>
        <dbReference type="ChEBI" id="CHEBI:29034"/>
    </cofactor>
</comment>
<dbReference type="SUPFAM" id="SSF49482">
    <property type="entry name" value="Aromatic compound dioxygenase"/>
    <property type="match status" value="1"/>
</dbReference>
<dbReference type="EMBL" id="JARAYU010000026">
    <property type="protein sequence ID" value="MDX3706298.1"/>
    <property type="molecule type" value="Genomic_DNA"/>
</dbReference>
<comment type="caution">
    <text evidence="9">The sequence shown here is derived from an EMBL/GenBank/DDBJ whole genome shotgun (WGS) entry which is preliminary data.</text>
</comment>
<proteinExistence type="inferred from homology"/>
<protein>
    <submittedName>
        <fullName evidence="9">Dioxygenase</fullName>
    </submittedName>
</protein>
<accession>A0ABU4NU30</accession>
<keyword evidence="4 9" id="KW-0223">Dioxygenase</keyword>
<keyword evidence="3" id="KW-0479">Metal-binding</keyword>
<dbReference type="InterPro" id="IPR050770">
    <property type="entry name" value="Intradiol_RC_Dioxygenase"/>
</dbReference>
<evidence type="ECO:0000313" key="10">
    <source>
        <dbReference type="Proteomes" id="UP001271274"/>
    </source>
</evidence>
<feature type="compositionally biased region" description="Acidic residues" evidence="7">
    <location>
        <begin position="113"/>
        <end position="125"/>
    </location>
</feature>
<dbReference type="InterPro" id="IPR015889">
    <property type="entry name" value="Intradiol_dOase_core"/>
</dbReference>
<dbReference type="InterPro" id="IPR000627">
    <property type="entry name" value="Intradiol_dOase_C"/>
</dbReference>
<dbReference type="Pfam" id="PF04444">
    <property type="entry name" value="Dioxygenase_N"/>
    <property type="match status" value="1"/>
</dbReference>
<dbReference type="PANTHER" id="PTHR33711">
    <property type="entry name" value="DIOXYGENASE, PUTATIVE (AFU_ORTHOLOGUE AFUA_2G02910)-RELATED"/>
    <property type="match status" value="1"/>
</dbReference>
<dbReference type="InterPro" id="IPR007535">
    <property type="entry name" value="Catechol_dOase_N"/>
</dbReference>
<gene>
    <name evidence="9" type="ORF">PV662_42615</name>
</gene>
<evidence type="ECO:0000256" key="6">
    <source>
        <dbReference type="ARBA" id="ARBA00023004"/>
    </source>
</evidence>
<dbReference type="Pfam" id="PF00775">
    <property type="entry name" value="Dioxygenase_C"/>
    <property type="match status" value="1"/>
</dbReference>
<feature type="domain" description="Intradiol ring-cleavage dioxygenases" evidence="8">
    <location>
        <begin position="166"/>
        <end position="194"/>
    </location>
</feature>
<evidence type="ECO:0000256" key="4">
    <source>
        <dbReference type="ARBA" id="ARBA00022964"/>
    </source>
</evidence>
<evidence type="ECO:0000313" key="9">
    <source>
        <dbReference type="EMBL" id="MDX3706298.1"/>
    </source>
</evidence>
<dbReference type="Proteomes" id="UP001271274">
    <property type="component" value="Unassembled WGS sequence"/>
</dbReference>
<dbReference type="PROSITE" id="PS00083">
    <property type="entry name" value="INTRADIOL_DIOXYGENAS"/>
    <property type="match status" value="1"/>
</dbReference>
<keyword evidence="6" id="KW-0408">Iron</keyword>
<dbReference type="GO" id="GO:0051213">
    <property type="term" value="F:dioxygenase activity"/>
    <property type="evidence" value="ECO:0007669"/>
    <property type="project" value="UniProtKB-KW"/>
</dbReference>
<reference evidence="9 10" key="1">
    <citation type="journal article" date="2023" name="Microb. Genom.">
        <title>Mesoterricola silvestris gen. nov., sp. nov., Mesoterricola sediminis sp. nov., Geothrix oryzae sp. nov., Geothrix edaphica sp. nov., Geothrix rubra sp. nov., and Geothrix limicola sp. nov., six novel members of Acidobacteriota isolated from soils.</title>
        <authorList>
            <person name="Weisberg A.J."/>
            <person name="Pearce E."/>
            <person name="Kramer C.G."/>
            <person name="Chang J.H."/>
            <person name="Clarke C.R."/>
        </authorList>
    </citation>
    <scope>NUCLEOTIDE SEQUENCE [LARGE SCALE GENOMIC DNA]</scope>
    <source>
        <strain evidence="9 10">ID09-01A</strain>
    </source>
</reference>
<evidence type="ECO:0000256" key="1">
    <source>
        <dbReference type="ARBA" id="ARBA00001965"/>
    </source>
</evidence>
<evidence type="ECO:0000256" key="3">
    <source>
        <dbReference type="ARBA" id="ARBA00022723"/>
    </source>
</evidence>
<evidence type="ECO:0000256" key="7">
    <source>
        <dbReference type="SAM" id="MobiDB-lite"/>
    </source>
</evidence>
<dbReference type="RefSeq" id="WP_119582364.1">
    <property type="nucleotide sequence ID" value="NZ_JARAYT010000001.1"/>
</dbReference>
<evidence type="ECO:0000259" key="8">
    <source>
        <dbReference type="PROSITE" id="PS00083"/>
    </source>
</evidence>
<comment type="similarity">
    <text evidence="2">Belongs to the intradiol ring-cleavage dioxygenase family.</text>
</comment>